<evidence type="ECO:0000259" key="6">
    <source>
        <dbReference type="PROSITE" id="PS50048"/>
    </source>
</evidence>
<dbReference type="SUPFAM" id="SSF57701">
    <property type="entry name" value="Zn2/Cys6 DNA-binding domain"/>
    <property type="match status" value="1"/>
</dbReference>
<keyword evidence="2" id="KW-0479">Metal-binding</keyword>
<dbReference type="CDD" id="cd00067">
    <property type="entry name" value="GAL4"/>
    <property type="match status" value="1"/>
</dbReference>
<evidence type="ECO:0000256" key="3">
    <source>
        <dbReference type="ARBA" id="ARBA00023015"/>
    </source>
</evidence>
<dbReference type="PANTHER" id="PTHR47338:SF5">
    <property type="entry name" value="ZN(II)2CYS6 TRANSCRIPTION FACTOR (EUROFUNG)"/>
    <property type="match status" value="1"/>
</dbReference>
<keyword evidence="5" id="KW-0539">Nucleus</keyword>
<protein>
    <recommendedName>
        <fullName evidence="6">Zn(2)-C6 fungal-type domain-containing protein</fullName>
    </recommendedName>
</protein>
<evidence type="ECO:0000313" key="7">
    <source>
        <dbReference type="EMBL" id="KAJ3489977.1"/>
    </source>
</evidence>
<evidence type="ECO:0000313" key="8">
    <source>
        <dbReference type="Proteomes" id="UP001212997"/>
    </source>
</evidence>
<proteinExistence type="predicted"/>
<keyword evidence="3" id="KW-0805">Transcription regulation</keyword>
<dbReference type="GO" id="GO:0005634">
    <property type="term" value="C:nucleus"/>
    <property type="evidence" value="ECO:0007669"/>
    <property type="project" value="UniProtKB-SubCell"/>
</dbReference>
<dbReference type="SMART" id="SM00066">
    <property type="entry name" value="GAL4"/>
    <property type="match status" value="1"/>
</dbReference>
<reference evidence="7" key="1">
    <citation type="submission" date="2022-07" db="EMBL/GenBank/DDBJ databases">
        <title>Genome Sequence of Physisporinus lineatus.</title>
        <authorList>
            <person name="Buettner E."/>
        </authorList>
    </citation>
    <scope>NUCLEOTIDE SEQUENCE</scope>
    <source>
        <strain evidence="7">VT162</strain>
    </source>
</reference>
<evidence type="ECO:0000256" key="4">
    <source>
        <dbReference type="ARBA" id="ARBA00023163"/>
    </source>
</evidence>
<dbReference type="GO" id="GO:0000981">
    <property type="term" value="F:DNA-binding transcription factor activity, RNA polymerase II-specific"/>
    <property type="evidence" value="ECO:0007669"/>
    <property type="project" value="InterPro"/>
</dbReference>
<dbReference type="InterPro" id="IPR036864">
    <property type="entry name" value="Zn2-C6_fun-type_DNA-bd_sf"/>
</dbReference>
<dbReference type="InterPro" id="IPR001138">
    <property type="entry name" value="Zn2Cys6_DnaBD"/>
</dbReference>
<name>A0AAD5VCB4_9APHY</name>
<keyword evidence="4" id="KW-0804">Transcription</keyword>
<dbReference type="EMBL" id="JANAWD010000035">
    <property type="protein sequence ID" value="KAJ3489977.1"/>
    <property type="molecule type" value="Genomic_DNA"/>
</dbReference>
<dbReference type="GO" id="GO:0008270">
    <property type="term" value="F:zinc ion binding"/>
    <property type="evidence" value="ECO:0007669"/>
    <property type="project" value="InterPro"/>
</dbReference>
<dbReference type="PANTHER" id="PTHR47338">
    <property type="entry name" value="ZN(II)2CYS6 TRANSCRIPTION FACTOR (EUROFUNG)-RELATED"/>
    <property type="match status" value="1"/>
</dbReference>
<dbReference type="AlphaFoldDB" id="A0AAD5VCB4"/>
<dbReference type="PROSITE" id="PS00463">
    <property type="entry name" value="ZN2_CY6_FUNGAL_1"/>
    <property type="match status" value="1"/>
</dbReference>
<dbReference type="InterPro" id="IPR050815">
    <property type="entry name" value="TF_fung"/>
</dbReference>
<dbReference type="PROSITE" id="PS50048">
    <property type="entry name" value="ZN2_CY6_FUNGAL_2"/>
    <property type="match status" value="1"/>
</dbReference>
<feature type="domain" description="Zn(2)-C6 fungal-type" evidence="6">
    <location>
        <begin position="71"/>
        <end position="100"/>
    </location>
</feature>
<sequence length="111" mass="12489">MSSESSTRDHDAERAAKRALRAKIIVWDSKVRTLHIFCPRLDAHIFLLLQAATEENDASGTSRPRKRVIQACRRCRAKKSKCDGKPRCGNCAKRNEVCEYTSAIDDQQQGG</sequence>
<evidence type="ECO:0000256" key="1">
    <source>
        <dbReference type="ARBA" id="ARBA00004123"/>
    </source>
</evidence>
<organism evidence="7 8">
    <name type="scientific">Meripilus lineatus</name>
    <dbReference type="NCBI Taxonomy" id="2056292"/>
    <lineage>
        <taxon>Eukaryota</taxon>
        <taxon>Fungi</taxon>
        <taxon>Dikarya</taxon>
        <taxon>Basidiomycota</taxon>
        <taxon>Agaricomycotina</taxon>
        <taxon>Agaricomycetes</taxon>
        <taxon>Polyporales</taxon>
        <taxon>Meripilaceae</taxon>
        <taxon>Meripilus</taxon>
    </lineage>
</organism>
<evidence type="ECO:0000256" key="5">
    <source>
        <dbReference type="ARBA" id="ARBA00023242"/>
    </source>
</evidence>
<dbReference type="Proteomes" id="UP001212997">
    <property type="component" value="Unassembled WGS sequence"/>
</dbReference>
<evidence type="ECO:0000256" key="2">
    <source>
        <dbReference type="ARBA" id="ARBA00022723"/>
    </source>
</evidence>
<accession>A0AAD5VCB4</accession>
<dbReference type="Pfam" id="PF00172">
    <property type="entry name" value="Zn_clus"/>
    <property type="match status" value="1"/>
</dbReference>
<gene>
    <name evidence="7" type="ORF">NLI96_g1754</name>
</gene>
<dbReference type="Gene3D" id="4.10.240.10">
    <property type="entry name" value="Zn(2)-C6 fungal-type DNA-binding domain"/>
    <property type="match status" value="1"/>
</dbReference>
<keyword evidence="8" id="KW-1185">Reference proteome</keyword>
<comment type="caution">
    <text evidence="7">The sequence shown here is derived from an EMBL/GenBank/DDBJ whole genome shotgun (WGS) entry which is preliminary data.</text>
</comment>
<comment type="subcellular location">
    <subcellularLocation>
        <location evidence="1">Nucleus</location>
    </subcellularLocation>
</comment>